<dbReference type="EMBL" id="BALG01000049">
    <property type="protein sequence ID" value="GAC41829.1"/>
    <property type="molecule type" value="Genomic_DNA"/>
</dbReference>
<protein>
    <submittedName>
        <fullName evidence="1">ATPase component</fullName>
    </submittedName>
</protein>
<organism evidence="1 2">
    <name type="scientific">Paenibacillus popilliae ATCC 14706</name>
    <dbReference type="NCBI Taxonomy" id="1212764"/>
    <lineage>
        <taxon>Bacteria</taxon>
        <taxon>Bacillati</taxon>
        <taxon>Bacillota</taxon>
        <taxon>Bacilli</taxon>
        <taxon>Bacillales</taxon>
        <taxon>Paenibacillaceae</taxon>
        <taxon>Paenibacillus</taxon>
    </lineage>
</organism>
<accession>M9LZQ0</accession>
<dbReference type="Proteomes" id="UP000029453">
    <property type="component" value="Unassembled WGS sequence"/>
</dbReference>
<dbReference type="AlphaFoldDB" id="M9LZQ0"/>
<reference evidence="1 2" key="1">
    <citation type="submission" date="2012-10" db="EMBL/GenBank/DDBJ databases">
        <title>Draft Genome Sequence of Paenibacillus popilliae ATCC 14706T.</title>
        <authorList>
            <person name="Iiyama K."/>
            <person name="Mori K."/>
            <person name="Mon H."/>
            <person name="Chieda Y."/>
            <person name="Lee J.M."/>
            <person name="Kusakabe T."/>
            <person name="Tashiro K."/>
            <person name="Asano S."/>
            <person name="Yasunaga-Aoki C."/>
            <person name="Shimizu S."/>
        </authorList>
    </citation>
    <scope>NUCLEOTIDE SEQUENCE [LARGE SCALE GENOMIC DNA]</scope>
    <source>
        <strain evidence="1 2">ATCC 14706</strain>
    </source>
</reference>
<gene>
    <name evidence="1" type="ORF">PPOP_1186</name>
</gene>
<comment type="caution">
    <text evidence="1">The sequence shown here is derived from an EMBL/GenBank/DDBJ whole genome shotgun (WGS) entry which is preliminary data.</text>
</comment>
<sequence length="117" mass="13020">MLVSELIGEVYGGGVSLLHDYANPDYDSTDSDILHQQAYTLIQWLKSAQPGEAEKLIRNVYHSLLLNQDRTHLWEKAMKEAAQHAATAPLQPDACSRIVDPAAGFRPRYVAERVESG</sequence>
<keyword evidence="2" id="KW-1185">Reference proteome</keyword>
<evidence type="ECO:0000313" key="2">
    <source>
        <dbReference type="Proteomes" id="UP000029453"/>
    </source>
</evidence>
<name>M9LZQ0_PAEPP</name>
<evidence type="ECO:0000313" key="1">
    <source>
        <dbReference type="EMBL" id="GAC41829.1"/>
    </source>
</evidence>
<proteinExistence type="predicted"/>